<dbReference type="PANTHER" id="PTHR39173">
    <property type="entry name" value="ACETYLTRANSFERASE"/>
    <property type="match status" value="1"/>
</dbReference>
<dbReference type="PANTHER" id="PTHR39173:SF1">
    <property type="entry name" value="ACETYLTRANSFERASE"/>
    <property type="match status" value="1"/>
</dbReference>
<sequence>MNNIRLVEPSLKFKKSYLEMIAEWQAANENLVPFVLKMETDVFENMIHELKGFSQGIGIPDTFVPHTTYWLVDDHEHLIGAINIRHFLNERLLHIGGHIGYGIRPTERKKGYAKMMLSLALEKVKNMNIKEVLITCDKENIGSAKTITSNGGQLESEVETEDGHIAQRYWIRLK</sequence>
<evidence type="ECO:0000313" key="3">
    <source>
        <dbReference type="Proteomes" id="UP000682713"/>
    </source>
</evidence>
<dbReference type="EMBL" id="JAGYPJ010000001">
    <property type="protein sequence ID" value="MBS4202289.1"/>
    <property type="molecule type" value="Genomic_DNA"/>
</dbReference>
<accession>A0A942TV44</accession>
<dbReference type="SUPFAM" id="SSF55729">
    <property type="entry name" value="Acyl-CoA N-acyltransferases (Nat)"/>
    <property type="match status" value="1"/>
</dbReference>
<dbReference type="RefSeq" id="WP_213112676.1">
    <property type="nucleotide sequence ID" value="NZ_JAGYPJ010000001.1"/>
</dbReference>
<keyword evidence="3" id="KW-1185">Reference proteome</keyword>
<evidence type="ECO:0000259" key="1">
    <source>
        <dbReference type="PROSITE" id="PS51186"/>
    </source>
</evidence>
<gene>
    <name evidence="2" type="ORF">KHA93_22000</name>
</gene>
<proteinExistence type="predicted"/>
<dbReference type="InterPro" id="IPR016181">
    <property type="entry name" value="Acyl_CoA_acyltransferase"/>
</dbReference>
<dbReference type="AlphaFoldDB" id="A0A942TV44"/>
<name>A0A942TV44_9BACI</name>
<dbReference type="GO" id="GO:0016747">
    <property type="term" value="F:acyltransferase activity, transferring groups other than amino-acyl groups"/>
    <property type="evidence" value="ECO:0007669"/>
    <property type="project" value="InterPro"/>
</dbReference>
<evidence type="ECO:0000313" key="2">
    <source>
        <dbReference type="EMBL" id="MBS4202289.1"/>
    </source>
</evidence>
<dbReference type="PROSITE" id="PS51186">
    <property type="entry name" value="GNAT"/>
    <property type="match status" value="1"/>
</dbReference>
<organism evidence="2 3">
    <name type="scientific">Lederbergia citrisecunda</name>
    <dbReference type="NCBI Taxonomy" id="2833583"/>
    <lineage>
        <taxon>Bacteria</taxon>
        <taxon>Bacillati</taxon>
        <taxon>Bacillota</taxon>
        <taxon>Bacilli</taxon>
        <taxon>Bacillales</taxon>
        <taxon>Bacillaceae</taxon>
        <taxon>Lederbergia</taxon>
    </lineage>
</organism>
<feature type="domain" description="N-acetyltransferase" evidence="1">
    <location>
        <begin position="22"/>
        <end position="174"/>
    </location>
</feature>
<dbReference type="Pfam" id="PF13302">
    <property type="entry name" value="Acetyltransf_3"/>
    <property type="match status" value="1"/>
</dbReference>
<dbReference type="Proteomes" id="UP000682713">
    <property type="component" value="Unassembled WGS sequence"/>
</dbReference>
<protein>
    <submittedName>
        <fullName evidence="2">GNAT family N-acetyltransferase</fullName>
    </submittedName>
</protein>
<dbReference type="InterPro" id="IPR000182">
    <property type="entry name" value="GNAT_dom"/>
</dbReference>
<reference evidence="2 3" key="1">
    <citation type="submission" date="2021-05" db="EMBL/GenBank/DDBJ databases">
        <title>Novel Bacillus species.</title>
        <authorList>
            <person name="Liu G."/>
        </authorList>
    </citation>
    <scope>NUCLEOTIDE SEQUENCE [LARGE SCALE GENOMIC DNA]</scope>
    <source>
        <strain evidence="2 3">FJAT-49732</strain>
    </source>
</reference>
<dbReference type="Gene3D" id="3.40.630.30">
    <property type="match status" value="1"/>
</dbReference>
<comment type="caution">
    <text evidence="2">The sequence shown here is derived from an EMBL/GenBank/DDBJ whole genome shotgun (WGS) entry which is preliminary data.</text>
</comment>